<feature type="repeat" description="TPR" evidence="3">
    <location>
        <begin position="204"/>
        <end position="237"/>
    </location>
</feature>
<dbReference type="InterPro" id="IPR051012">
    <property type="entry name" value="CellSynth/LPSAsmb/PSIAsmb"/>
</dbReference>
<dbReference type="PROSITE" id="PS50005">
    <property type="entry name" value="TPR"/>
    <property type="match status" value="5"/>
</dbReference>
<evidence type="ECO:0000313" key="5">
    <source>
        <dbReference type="EMBL" id="TCU88334.1"/>
    </source>
</evidence>
<keyword evidence="4" id="KW-0175">Coiled coil</keyword>
<feature type="repeat" description="TPR" evidence="3">
    <location>
        <begin position="714"/>
        <end position="747"/>
    </location>
</feature>
<dbReference type="SUPFAM" id="SSF48452">
    <property type="entry name" value="TPR-like"/>
    <property type="match status" value="5"/>
</dbReference>
<keyword evidence="6" id="KW-1185">Reference proteome</keyword>
<reference evidence="5 6" key="1">
    <citation type="submission" date="2019-03" db="EMBL/GenBank/DDBJ databases">
        <title>Genomic Encyclopedia of Type Strains, Phase IV (KMG-IV): sequencing the most valuable type-strain genomes for metagenomic binning, comparative biology and taxonomic classification.</title>
        <authorList>
            <person name="Goeker M."/>
        </authorList>
    </citation>
    <scope>NUCLEOTIDE SEQUENCE [LARGE SCALE GENOMIC DNA]</scope>
    <source>
        <strain evidence="5 6">DSM 654</strain>
    </source>
</reference>
<keyword evidence="5" id="KW-0449">Lipoprotein</keyword>
<dbReference type="PANTHER" id="PTHR45586">
    <property type="entry name" value="TPR REPEAT-CONTAINING PROTEIN PA4667"/>
    <property type="match status" value="1"/>
</dbReference>
<evidence type="ECO:0000256" key="2">
    <source>
        <dbReference type="ARBA" id="ARBA00022803"/>
    </source>
</evidence>
<organism evidence="5 6">
    <name type="scientific">Roseateles saccharophilus</name>
    <name type="common">Pseudomonas saccharophila</name>
    <dbReference type="NCBI Taxonomy" id="304"/>
    <lineage>
        <taxon>Bacteria</taxon>
        <taxon>Pseudomonadati</taxon>
        <taxon>Pseudomonadota</taxon>
        <taxon>Betaproteobacteria</taxon>
        <taxon>Burkholderiales</taxon>
        <taxon>Sphaerotilaceae</taxon>
        <taxon>Roseateles</taxon>
    </lineage>
</organism>
<comment type="caution">
    <text evidence="5">The sequence shown here is derived from an EMBL/GenBank/DDBJ whole genome shotgun (WGS) entry which is preliminary data.</text>
</comment>
<gene>
    <name evidence="5" type="ORF">EV671_10405</name>
</gene>
<dbReference type="Gene3D" id="1.25.40.10">
    <property type="entry name" value="Tetratricopeptide repeat domain"/>
    <property type="match status" value="7"/>
</dbReference>
<dbReference type="OrthoDB" id="5290951at2"/>
<dbReference type="InterPro" id="IPR011990">
    <property type="entry name" value="TPR-like_helical_dom_sf"/>
</dbReference>
<dbReference type="SMART" id="SM00028">
    <property type="entry name" value="TPR"/>
    <property type="match status" value="15"/>
</dbReference>
<evidence type="ECO:0000313" key="6">
    <source>
        <dbReference type="Proteomes" id="UP000295110"/>
    </source>
</evidence>
<dbReference type="EMBL" id="SMBU01000040">
    <property type="protein sequence ID" value="TCU88334.1"/>
    <property type="molecule type" value="Genomic_DNA"/>
</dbReference>
<keyword evidence="2 3" id="KW-0802">TPR repeat</keyword>
<feature type="coiled-coil region" evidence="4">
    <location>
        <begin position="477"/>
        <end position="504"/>
    </location>
</feature>
<feature type="repeat" description="TPR" evidence="3">
    <location>
        <begin position="849"/>
        <end position="882"/>
    </location>
</feature>
<dbReference type="RefSeq" id="WP_132576003.1">
    <property type="nucleotide sequence ID" value="NZ_CBCSGL010000046.1"/>
</dbReference>
<dbReference type="PANTHER" id="PTHR45586:SF14">
    <property type="entry name" value="TETRATRICOPEPTIDE TPR_2 REPEAT PROTEIN"/>
    <property type="match status" value="1"/>
</dbReference>
<accession>A0A4R3UHB0</accession>
<dbReference type="PROSITE" id="PS51257">
    <property type="entry name" value="PROKAR_LIPOPROTEIN"/>
    <property type="match status" value="1"/>
</dbReference>
<dbReference type="InterPro" id="IPR014266">
    <property type="entry name" value="PEP-CTERM_TPR_PrsT"/>
</dbReference>
<dbReference type="NCBIfam" id="TIGR02917">
    <property type="entry name" value="PEP_TPR_lipo"/>
    <property type="match status" value="1"/>
</dbReference>
<proteinExistence type="predicted"/>
<evidence type="ECO:0000256" key="3">
    <source>
        <dbReference type="PROSITE-ProRule" id="PRU00339"/>
    </source>
</evidence>
<protein>
    <submittedName>
        <fullName evidence="5">Putative PEP-CTERM system TPR-repeat lipoprotein</fullName>
    </submittedName>
</protein>
<feature type="repeat" description="TPR" evidence="3">
    <location>
        <begin position="306"/>
        <end position="339"/>
    </location>
</feature>
<evidence type="ECO:0000256" key="4">
    <source>
        <dbReference type="SAM" id="Coils"/>
    </source>
</evidence>
<feature type="repeat" description="TPR" evidence="3">
    <location>
        <begin position="781"/>
        <end position="814"/>
    </location>
</feature>
<dbReference type="InterPro" id="IPR019734">
    <property type="entry name" value="TPR_rpt"/>
</dbReference>
<sequence>MPSPQKGRHRRAQGAATLLAAALLLGGCFGSSADQYLKSGKAKLAASDLRGASIEFRNALQKDASLAEARFLLGSALLRQGDAQGGFAELERAQRLGYDANQVVPLMARALSQQGQHGAVLMRFGETALTDPPAIAALQLSLARAHLGLGQAGEAEAAVKRALDAAPGLPEALQLQARVVALGGDVPAAIAQVEALIAGHPQADSNWLTLGDLQLAAGHADAARQSYAQAIKLNPSAAQGYASLLPLQLSAGDLQGATATLAALEKADARSMLARYYKAWIKLEQGELPAAQELGENLLKQSPDNADLLYLVGAIEARRNSLDRAVDLLAKAVAAAPEPLRPRMLLAQTLLRRGDVDQCLQALQPLLKREPAPAEALVLAAAATARSGEGGKAEQLLERAVASDPLNVQARVGLAVARVGRGEVDEGLKQLREVARSTPELEPDATLIDLLMRQRRYDAALEAIHALEAKPEGRLVAEMLRGRLELARNNVAQAREAFDAVLQADGANMQATAALAGLDIVDKHPEAAQARFQKLLEKNPANGAARSALLKLEIDRGASSEQLFAMARQAVKLVPGSRELRLDLIRLLLSKPDAREAAQVAQESINLLGEDAELLAALGQAQLLGGDANLASKSFARLLALKPGLPQSHLWLAQAYSRAGDAARALQVLRHGIELLPGEPGLYRGEALLLIANGQPTQALEAARQLQAHDKTGWQGLLLEGDVFAQQERYDEAVRAYTAALGKNPASALAVRLHQTLERADKVDAAAAFERKRLADDPRDWRFISHLGESALRARRFDVAEARFRQALALQPQNPALLNNLAWVMSRQGRAAAALDFADRAVKLAPNQPDLWDTLAEVRAASMQYDAAVQAQQQALALAPQNHLHRLHLATYLLQAGKKEQAKAELTRLAQLGGRFDRQAEVQRMLATL</sequence>
<dbReference type="Proteomes" id="UP000295110">
    <property type="component" value="Unassembled WGS sequence"/>
</dbReference>
<dbReference type="AlphaFoldDB" id="A0A4R3UHB0"/>
<name>A0A4R3UHB0_ROSSA</name>
<evidence type="ECO:0000256" key="1">
    <source>
        <dbReference type="ARBA" id="ARBA00022737"/>
    </source>
</evidence>
<keyword evidence="1" id="KW-0677">Repeat</keyword>
<dbReference type="Pfam" id="PF13432">
    <property type="entry name" value="TPR_16"/>
    <property type="match status" value="8"/>
</dbReference>